<evidence type="ECO:0000313" key="4">
    <source>
        <dbReference type="Proteomes" id="UP000033608"/>
    </source>
</evidence>
<reference evidence="2 4" key="1">
    <citation type="submission" date="2015-03" db="EMBL/GenBank/DDBJ databases">
        <authorList>
            <person name="Hassan Y.I."/>
            <person name="Lepp D."/>
            <person name="Zhou T."/>
        </authorList>
    </citation>
    <scope>NUCLEOTIDE SEQUENCE [LARGE SCALE GENOMIC DNA]</scope>
    <source>
        <strain evidence="2 4">DSM 17137</strain>
    </source>
</reference>
<dbReference type="EMBL" id="LAJF01000083">
    <property type="protein sequence ID" value="KKB84091.1"/>
    <property type="molecule type" value="Genomic_DNA"/>
</dbReference>
<name>A0A0F5LP15_9HYPH</name>
<dbReference type="STRING" id="1121477.SAMN02745223_03862"/>
<dbReference type="Proteomes" id="UP000184533">
    <property type="component" value="Unassembled WGS sequence"/>
</dbReference>
<dbReference type="SUPFAM" id="SSF159888">
    <property type="entry name" value="YdhG-like"/>
    <property type="match status" value="1"/>
</dbReference>
<protein>
    <recommendedName>
        <fullName evidence="1">YdhG-like domain-containing protein</fullName>
    </recommendedName>
</protein>
<dbReference type="PATRIC" id="fig|1121477.3.peg.3547"/>
<dbReference type="Gene3D" id="3.90.1150.200">
    <property type="match status" value="1"/>
</dbReference>
<evidence type="ECO:0000313" key="3">
    <source>
        <dbReference type="EMBL" id="SHF91105.1"/>
    </source>
</evidence>
<organism evidence="2 4">
    <name type="scientific">Devosia limi DSM 17137</name>
    <dbReference type="NCBI Taxonomy" id="1121477"/>
    <lineage>
        <taxon>Bacteria</taxon>
        <taxon>Pseudomonadati</taxon>
        <taxon>Pseudomonadota</taxon>
        <taxon>Alphaproteobacteria</taxon>
        <taxon>Hyphomicrobiales</taxon>
        <taxon>Devosiaceae</taxon>
        <taxon>Devosia</taxon>
    </lineage>
</organism>
<accession>A0A0F5LP15</accession>
<keyword evidence="4" id="KW-1185">Reference proteome</keyword>
<evidence type="ECO:0000259" key="1">
    <source>
        <dbReference type="Pfam" id="PF08818"/>
    </source>
</evidence>
<dbReference type="Pfam" id="PF08818">
    <property type="entry name" value="DUF1801"/>
    <property type="match status" value="1"/>
</dbReference>
<feature type="domain" description="YdhG-like" evidence="1">
    <location>
        <begin position="21"/>
        <end position="111"/>
    </location>
</feature>
<dbReference type="OrthoDB" id="7619808at2"/>
<dbReference type="Proteomes" id="UP000033608">
    <property type="component" value="Unassembled WGS sequence"/>
</dbReference>
<gene>
    <name evidence="3" type="ORF">SAMN02745223_03862</name>
    <name evidence="2" type="ORF">VW29_11965</name>
</gene>
<dbReference type="AlphaFoldDB" id="A0A0F5LP15"/>
<reference evidence="3 5" key="2">
    <citation type="submission" date="2016-11" db="EMBL/GenBank/DDBJ databases">
        <authorList>
            <person name="Jaros S."/>
            <person name="Januszkiewicz K."/>
            <person name="Wedrychowicz H."/>
        </authorList>
    </citation>
    <scope>NUCLEOTIDE SEQUENCE [LARGE SCALE GENOMIC DNA]</scope>
    <source>
        <strain evidence="3 5">DSM 17137</strain>
    </source>
</reference>
<evidence type="ECO:0000313" key="5">
    <source>
        <dbReference type="Proteomes" id="UP000184533"/>
    </source>
</evidence>
<dbReference type="RefSeq" id="WP_046135494.1">
    <property type="nucleotide sequence ID" value="NZ_FQVC01000017.1"/>
</dbReference>
<dbReference type="InterPro" id="IPR014922">
    <property type="entry name" value="YdhG-like"/>
</dbReference>
<evidence type="ECO:0000313" key="2">
    <source>
        <dbReference type="EMBL" id="KKB84091.1"/>
    </source>
</evidence>
<dbReference type="EMBL" id="FQVC01000017">
    <property type="protein sequence ID" value="SHF91105.1"/>
    <property type="molecule type" value="Genomic_DNA"/>
</dbReference>
<sequence>MSQSPDTLIDAIGTASPTNHAIATTLRALVRSAAPMAEETVKYGGLYYAGARPFCGIFAYAAHVTLEFTRGAELDDPAGLLRGGGQYRRHLRFTSPDQIDAAVVSAYVTQAAALA</sequence>
<proteinExistence type="predicted"/>